<dbReference type="InterPro" id="IPR007055">
    <property type="entry name" value="BON_dom"/>
</dbReference>
<evidence type="ECO:0000256" key="5">
    <source>
        <dbReference type="ARBA" id="ARBA00070588"/>
    </source>
</evidence>
<dbReference type="OrthoDB" id="7360581at2"/>
<dbReference type="InterPro" id="IPR014004">
    <property type="entry name" value="Transpt-assoc_nodulatn_dom_bac"/>
</dbReference>
<dbReference type="PANTHER" id="PTHR34606:SF16">
    <property type="entry name" value="BON DOMAIN-CONTAINING PROTEIN"/>
    <property type="match status" value="1"/>
</dbReference>
<feature type="domain" description="BON" evidence="7">
    <location>
        <begin position="33"/>
        <end position="101"/>
    </location>
</feature>
<keyword evidence="3" id="KW-0677">Repeat</keyword>
<feature type="chain" id="PRO_5017306314" description="Osmotically-inducible protein Y" evidence="6">
    <location>
        <begin position="29"/>
        <end position="101"/>
    </location>
</feature>
<dbReference type="PROSITE" id="PS51257">
    <property type="entry name" value="PROKAR_LIPOPROTEIN"/>
    <property type="match status" value="1"/>
</dbReference>
<dbReference type="AlphaFoldDB" id="A0A1I4P5U3"/>
<dbReference type="RefSeq" id="WP_093472491.1">
    <property type="nucleotide sequence ID" value="NZ_FOUI01000002.1"/>
</dbReference>
<evidence type="ECO:0000256" key="1">
    <source>
        <dbReference type="ARBA" id="ARBA00004418"/>
    </source>
</evidence>
<sequence length="101" mass="10905">MALLRPLTLLLLLISLFGCSVTSGQKTAGEFLDDSVITTRVKTALVADKEVRAGEISVETYKGVVQLSGFVSSRASAERAVRIAREVPGVRGVNNDMRLRQ</sequence>
<dbReference type="Proteomes" id="UP000243629">
    <property type="component" value="Unassembled WGS sequence"/>
</dbReference>
<dbReference type="SMART" id="SM00749">
    <property type="entry name" value="BON"/>
    <property type="match status" value="1"/>
</dbReference>
<reference evidence="9" key="1">
    <citation type="submission" date="2016-10" db="EMBL/GenBank/DDBJ databases">
        <authorList>
            <person name="Varghese N."/>
            <person name="Submissions S."/>
        </authorList>
    </citation>
    <scope>NUCLEOTIDE SEQUENCE [LARGE SCALE GENOMIC DNA]</scope>
    <source>
        <strain evidence="9">DSM 24213</strain>
    </source>
</reference>
<keyword evidence="4" id="KW-0574">Periplasm</keyword>
<dbReference type="GO" id="GO:0042597">
    <property type="term" value="C:periplasmic space"/>
    <property type="evidence" value="ECO:0007669"/>
    <property type="project" value="UniProtKB-SubCell"/>
</dbReference>
<proteinExistence type="predicted"/>
<dbReference type="PROSITE" id="PS50914">
    <property type="entry name" value="BON"/>
    <property type="match status" value="1"/>
</dbReference>
<gene>
    <name evidence="8" type="ORF">SAMN05216217_102138</name>
</gene>
<protein>
    <recommendedName>
        <fullName evidence="5">Osmotically-inducible protein Y</fullName>
    </recommendedName>
</protein>
<name>A0A1I4P5U3_9GAMM</name>
<comment type="subcellular location">
    <subcellularLocation>
        <location evidence="1">Periplasm</location>
    </subcellularLocation>
</comment>
<evidence type="ECO:0000256" key="3">
    <source>
        <dbReference type="ARBA" id="ARBA00022737"/>
    </source>
</evidence>
<evidence type="ECO:0000256" key="2">
    <source>
        <dbReference type="ARBA" id="ARBA00022729"/>
    </source>
</evidence>
<dbReference type="Gene3D" id="3.30.1340.30">
    <property type="match status" value="1"/>
</dbReference>
<dbReference type="FunFam" id="3.30.1340.30:FF:000001">
    <property type="entry name" value="Molecular chaperone OsmY"/>
    <property type="match status" value="1"/>
</dbReference>
<dbReference type="EMBL" id="FOUI01000002">
    <property type="protein sequence ID" value="SFM23168.1"/>
    <property type="molecule type" value="Genomic_DNA"/>
</dbReference>
<evidence type="ECO:0000256" key="6">
    <source>
        <dbReference type="SAM" id="SignalP"/>
    </source>
</evidence>
<organism evidence="8 9">
    <name type="scientific">Halopseudomonas yangmingensis</name>
    <dbReference type="NCBI Taxonomy" id="1720063"/>
    <lineage>
        <taxon>Bacteria</taxon>
        <taxon>Pseudomonadati</taxon>
        <taxon>Pseudomonadota</taxon>
        <taxon>Gammaproteobacteria</taxon>
        <taxon>Pseudomonadales</taxon>
        <taxon>Pseudomonadaceae</taxon>
        <taxon>Halopseudomonas</taxon>
    </lineage>
</organism>
<feature type="signal peptide" evidence="6">
    <location>
        <begin position="1"/>
        <end position="28"/>
    </location>
</feature>
<keyword evidence="2 6" id="KW-0732">Signal</keyword>
<accession>A0A1I4P5U3</accession>
<evidence type="ECO:0000259" key="7">
    <source>
        <dbReference type="PROSITE" id="PS50914"/>
    </source>
</evidence>
<dbReference type="PANTHER" id="PTHR34606">
    <property type="entry name" value="BON DOMAIN-CONTAINING PROTEIN"/>
    <property type="match status" value="1"/>
</dbReference>
<evidence type="ECO:0000313" key="9">
    <source>
        <dbReference type="Proteomes" id="UP000243629"/>
    </source>
</evidence>
<dbReference type="Pfam" id="PF04972">
    <property type="entry name" value="BON"/>
    <property type="match status" value="1"/>
</dbReference>
<dbReference type="STRING" id="1720063.SAMN05216217_102138"/>
<keyword evidence="9" id="KW-1185">Reference proteome</keyword>
<dbReference type="InterPro" id="IPR051686">
    <property type="entry name" value="Lipoprotein_DolP"/>
</dbReference>
<evidence type="ECO:0000313" key="8">
    <source>
        <dbReference type="EMBL" id="SFM23168.1"/>
    </source>
</evidence>
<evidence type="ECO:0000256" key="4">
    <source>
        <dbReference type="ARBA" id="ARBA00022764"/>
    </source>
</evidence>